<comment type="subunit">
    <text evidence="3 10">Homodimer.</text>
</comment>
<dbReference type="AlphaFoldDB" id="A0A0R1Q237"/>
<dbReference type="GO" id="GO:0042803">
    <property type="term" value="F:protein homodimerization activity"/>
    <property type="evidence" value="ECO:0007669"/>
    <property type="project" value="InterPro"/>
</dbReference>
<proteinExistence type="inferred from homology"/>
<reference evidence="14 15" key="1">
    <citation type="journal article" date="2015" name="Genome Announc.">
        <title>Expanding the biotechnology potential of lactobacilli through comparative genomics of 213 strains and associated genera.</title>
        <authorList>
            <person name="Sun Z."/>
            <person name="Harris H.M."/>
            <person name="McCann A."/>
            <person name="Guo C."/>
            <person name="Argimon S."/>
            <person name="Zhang W."/>
            <person name="Yang X."/>
            <person name="Jeffery I.B."/>
            <person name="Cooney J.C."/>
            <person name="Kagawa T.F."/>
            <person name="Liu W."/>
            <person name="Song Y."/>
            <person name="Salvetti E."/>
            <person name="Wrobel A."/>
            <person name="Rasinkangas P."/>
            <person name="Parkhill J."/>
            <person name="Rea M.C."/>
            <person name="O'Sullivan O."/>
            <person name="Ritari J."/>
            <person name="Douillard F.P."/>
            <person name="Paul Ross R."/>
            <person name="Yang R."/>
            <person name="Briner A.E."/>
            <person name="Felis G.E."/>
            <person name="de Vos W.M."/>
            <person name="Barrangou R."/>
            <person name="Klaenhammer T.R."/>
            <person name="Caufield P.W."/>
            <person name="Cui Y."/>
            <person name="Zhang H."/>
            <person name="O'Toole P.W."/>
        </authorList>
    </citation>
    <scope>NUCLEOTIDE SEQUENCE [LARGE SCALE GENOMIC DNA]</scope>
    <source>
        <strain evidence="14 15">DSM 19971</strain>
    </source>
</reference>
<dbReference type="PANTHER" id="PTHR21237">
    <property type="entry name" value="GRPE PROTEIN"/>
    <property type="match status" value="1"/>
</dbReference>
<dbReference type="NCBIfam" id="NF010738">
    <property type="entry name" value="PRK14140.1"/>
    <property type="match status" value="1"/>
</dbReference>
<evidence type="ECO:0000256" key="13">
    <source>
        <dbReference type="SAM" id="MobiDB-lite"/>
    </source>
</evidence>
<feature type="compositionally biased region" description="Basic and acidic residues" evidence="13">
    <location>
        <begin position="17"/>
        <end position="28"/>
    </location>
</feature>
<evidence type="ECO:0000256" key="7">
    <source>
        <dbReference type="ARBA" id="ARBA00053401"/>
    </source>
</evidence>
<comment type="caution">
    <text evidence="14">The sequence shown here is derived from an EMBL/GenBank/DDBJ whole genome shotgun (WGS) entry which is preliminary data.</text>
</comment>
<dbReference type="GO" id="GO:0006457">
    <property type="term" value="P:protein folding"/>
    <property type="evidence" value="ECO:0007669"/>
    <property type="project" value="InterPro"/>
</dbReference>
<evidence type="ECO:0000256" key="12">
    <source>
        <dbReference type="RuleBase" id="RU004478"/>
    </source>
</evidence>
<keyword evidence="6 10" id="KW-0143">Chaperone</keyword>
<dbReference type="Pfam" id="PF01025">
    <property type="entry name" value="GrpE"/>
    <property type="match status" value="1"/>
</dbReference>
<feature type="region of interest" description="Disordered" evidence="13">
    <location>
        <begin position="1"/>
        <end position="65"/>
    </location>
</feature>
<evidence type="ECO:0000256" key="11">
    <source>
        <dbReference type="RuleBase" id="RU000639"/>
    </source>
</evidence>
<sequence>MSEKSTQDGVKLNKKNSPKEQSEKKTVQFEDTDELKETVSSQKQDSKSAKVSEEKSEDKHEELQKELTELKQKYDKLEDKYLRAEAEMANMHTRFKKEQERLLKYDGQSLAKDVLPVIDNLNRALKIEVEDDASKQIKRGIELVFKDMEKALTSNHIVKIEALGQPFDPTKHQAVKSVQAEDGQKAETVVEVFQDGYMLKDRVLRPAMVAVAQ</sequence>
<keyword evidence="4 10" id="KW-0963">Cytoplasm</keyword>
<dbReference type="SUPFAM" id="SSF58014">
    <property type="entry name" value="Coiled-coil domain of nucleotide exchange factor GrpE"/>
    <property type="match status" value="1"/>
</dbReference>
<dbReference type="PANTHER" id="PTHR21237:SF23">
    <property type="entry name" value="GRPE PROTEIN HOMOLOG, MITOCHONDRIAL"/>
    <property type="match status" value="1"/>
</dbReference>
<dbReference type="CDD" id="cd00446">
    <property type="entry name" value="GrpE"/>
    <property type="match status" value="1"/>
</dbReference>
<dbReference type="PATRIC" id="fig|1423812.3.peg.1791"/>
<evidence type="ECO:0000313" key="14">
    <source>
        <dbReference type="EMBL" id="KRL38478.1"/>
    </source>
</evidence>
<name>A0A0R1Q237_9LACO</name>
<protein>
    <recommendedName>
        <fullName evidence="8 10">Protein GrpE</fullName>
    </recommendedName>
    <alternativeName>
        <fullName evidence="9 10">HSP-70 cofactor</fullName>
    </alternativeName>
</protein>
<evidence type="ECO:0000256" key="3">
    <source>
        <dbReference type="ARBA" id="ARBA00011738"/>
    </source>
</evidence>
<evidence type="ECO:0000256" key="9">
    <source>
        <dbReference type="ARBA" id="ARBA00076414"/>
    </source>
</evidence>
<dbReference type="InterPro" id="IPR013805">
    <property type="entry name" value="GrpE_CC"/>
</dbReference>
<comment type="subcellular location">
    <subcellularLocation>
        <location evidence="1 10">Cytoplasm</location>
    </subcellularLocation>
</comment>
<evidence type="ECO:0000256" key="6">
    <source>
        <dbReference type="ARBA" id="ARBA00023186"/>
    </source>
</evidence>
<accession>A0A0R1Q237</accession>
<dbReference type="NCBIfam" id="NF010759">
    <property type="entry name" value="PRK14162.1"/>
    <property type="match status" value="1"/>
</dbReference>
<dbReference type="EMBL" id="AZEG01000004">
    <property type="protein sequence ID" value="KRL38478.1"/>
    <property type="molecule type" value="Genomic_DNA"/>
</dbReference>
<dbReference type="Gene3D" id="3.90.20.20">
    <property type="match status" value="1"/>
</dbReference>
<dbReference type="GO" id="GO:0005829">
    <property type="term" value="C:cytosol"/>
    <property type="evidence" value="ECO:0007669"/>
    <property type="project" value="TreeGrafter"/>
</dbReference>
<keyword evidence="5 10" id="KW-0346">Stress response</keyword>
<dbReference type="GO" id="GO:0051082">
    <property type="term" value="F:unfolded protein binding"/>
    <property type="evidence" value="ECO:0007669"/>
    <property type="project" value="TreeGrafter"/>
</dbReference>
<dbReference type="Proteomes" id="UP000051155">
    <property type="component" value="Unassembled WGS sequence"/>
</dbReference>
<dbReference type="Gene3D" id="2.30.22.10">
    <property type="entry name" value="Head domain of nucleotide exchange factor GrpE"/>
    <property type="match status" value="1"/>
</dbReference>
<comment type="similarity">
    <text evidence="2 10 12">Belongs to the GrpE family.</text>
</comment>
<evidence type="ECO:0000313" key="15">
    <source>
        <dbReference type="Proteomes" id="UP000051155"/>
    </source>
</evidence>
<dbReference type="FunFam" id="2.30.22.10:FF:000001">
    <property type="entry name" value="Protein GrpE"/>
    <property type="match status" value="1"/>
</dbReference>
<evidence type="ECO:0000256" key="2">
    <source>
        <dbReference type="ARBA" id="ARBA00009054"/>
    </source>
</evidence>
<evidence type="ECO:0000256" key="4">
    <source>
        <dbReference type="ARBA" id="ARBA00022490"/>
    </source>
</evidence>
<dbReference type="InterPro" id="IPR000740">
    <property type="entry name" value="GrpE"/>
</dbReference>
<dbReference type="InterPro" id="IPR009012">
    <property type="entry name" value="GrpE_head"/>
</dbReference>
<evidence type="ECO:0000256" key="10">
    <source>
        <dbReference type="HAMAP-Rule" id="MF_01151"/>
    </source>
</evidence>
<organism evidence="14 15">
    <name type="scientific">Liquorilactobacillus uvarum DSM 19971</name>
    <dbReference type="NCBI Taxonomy" id="1423812"/>
    <lineage>
        <taxon>Bacteria</taxon>
        <taxon>Bacillati</taxon>
        <taxon>Bacillota</taxon>
        <taxon>Bacilli</taxon>
        <taxon>Lactobacillales</taxon>
        <taxon>Lactobacillaceae</taxon>
        <taxon>Liquorilactobacillus</taxon>
    </lineage>
</organism>
<dbReference type="STRING" id="1423812.FD20_GL001680"/>
<dbReference type="HAMAP" id="MF_01151">
    <property type="entry name" value="GrpE"/>
    <property type="match status" value="1"/>
</dbReference>
<dbReference type="GO" id="GO:0000774">
    <property type="term" value="F:adenyl-nucleotide exchange factor activity"/>
    <property type="evidence" value="ECO:0007669"/>
    <property type="project" value="InterPro"/>
</dbReference>
<dbReference type="GO" id="GO:0051087">
    <property type="term" value="F:protein-folding chaperone binding"/>
    <property type="evidence" value="ECO:0007669"/>
    <property type="project" value="InterPro"/>
</dbReference>
<comment type="function">
    <text evidence="7 10 11">Participates actively in the response to hyperosmotic and heat shock by preventing the aggregation of stress-denatured proteins, in association with DnaK and GrpE. It is the nucleotide exchange factor for DnaK and may function as a thermosensor. Unfolded proteins bind initially to DnaJ; upon interaction with the DnaJ-bound protein, DnaK hydrolyzes its bound ATP, resulting in the formation of a stable complex. GrpE releases ADP from DnaK; ATP binding to DnaK triggers the release of the substrate protein, thus completing the reaction cycle. Several rounds of ATP-dependent interactions between DnaJ, DnaK and GrpE are required for fully efficient folding.</text>
</comment>
<gene>
    <name evidence="10" type="primary">grpE</name>
    <name evidence="14" type="ORF">FD20_GL001680</name>
</gene>
<evidence type="ECO:0000256" key="8">
    <source>
        <dbReference type="ARBA" id="ARBA00072274"/>
    </source>
</evidence>
<dbReference type="PRINTS" id="PR00773">
    <property type="entry name" value="GRPEPROTEIN"/>
</dbReference>
<keyword evidence="15" id="KW-1185">Reference proteome</keyword>
<feature type="compositionally biased region" description="Basic and acidic residues" evidence="13">
    <location>
        <begin position="44"/>
        <end position="65"/>
    </location>
</feature>
<dbReference type="PROSITE" id="PS01071">
    <property type="entry name" value="GRPE"/>
    <property type="match status" value="1"/>
</dbReference>
<dbReference type="OrthoDB" id="9812586at2"/>
<evidence type="ECO:0000256" key="5">
    <source>
        <dbReference type="ARBA" id="ARBA00023016"/>
    </source>
</evidence>
<dbReference type="SUPFAM" id="SSF51064">
    <property type="entry name" value="Head domain of nucleotide exchange factor GrpE"/>
    <property type="match status" value="1"/>
</dbReference>
<evidence type="ECO:0000256" key="1">
    <source>
        <dbReference type="ARBA" id="ARBA00004496"/>
    </source>
</evidence>